<evidence type="ECO:0000259" key="10">
    <source>
        <dbReference type="PROSITE" id="PS50089"/>
    </source>
</evidence>
<dbReference type="PROSITE" id="PS00518">
    <property type="entry name" value="ZF_RING_1"/>
    <property type="match status" value="1"/>
</dbReference>
<reference evidence="12 13" key="1">
    <citation type="submission" date="2019-03" db="EMBL/GenBank/DDBJ databases">
        <authorList>
            <person name="Gaulin E."/>
            <person name="Dumas B."/>
        </authorList>
    </citation>
    <scope>NUCLEOTIDE SEQUENCE [LARGE SCALE GENOMIC DNA]</scope>
    <source>
        <strain evidence="12">CBS 568.67</strain>
    </source>
</reference>
<gene>
    <name evidence="12" type="primary">Aste57867_8755</name>
    <name evidence="11" type="ORF">As57867_008721</name>
    <name evidence="12" type="ORF">ASTE57867_8755</name>
</gene>
<evidence type="ECO:0000256" key="8">
    <source>
        <dbReference type="PROSITE-ProRule" id="PRU00175"/>
    </source>
</evidence>
<dbReference type="PROSITE" id="PS50089">
    <property type="entry name" value="ZF_RING_2"/>
    <property type="match status" value="1"/>
</dbReference>
<dbReference type="AlphaFoldDB" id="A0A485KLA2"/>
<dbReference type="EMBL" id="VJMH01005114">
    <property type="protein sequence ID" value="KAF0700701.1"/>
    <property type="molecule type" value="Genomic_DNA"/>
</dbReference>
<dbReference type="GO" id="GO:0008270">
    <property type="term" value="F:zinc ion binding"/>
    <property type="evidence" value="ECO:0007669"/>
    <property type="project" value="UniProtKB-KW"/>
</dbReference>
<evidence type="ECO:0000256" key="3">
    <source>
        <dbReference type="ARBA" id="ARBA00012483"/>
    </source>
</evidence>
<evidence type="ECO:0000256" key="6">
    <source>
        <dbReference type="ARBA" id="ARBA00022771"/>
    </source>
</evidence>
<evidence type="ECO:0000313" key="13">
    <source>
        <dbReference type="Proteomes" id="UP000332933"/>
    </source>
</evidence>
<dbReference type="GO" id="GO:0061630">
    <property type="term" value="F:ubiquitin protein ligase activity"/>
    <property type="evidence" value="ECO:0007669"/>
    <property type="project" value="UniProtKB-EC"/>
</dbReference>
<dbReference type="EMBL" id="CAADRA010005135">
    <property type="protein sequence ID" value="VFT85641.1"/>
    <property type="molecule type" value="Genomic_DNA"/>
</dbReference>
<dbReference type="InterPro" id="IPR017907">
    <property type="entry name" value="Znf_RING_CS"/>
</dbReference>
<sequence length="276" mass="30554">MGDGRFSRADYDRHVQHMVHRRRNPHSLYDEVTLIEELTLYDIFRRPRPPVDVPLHVPPALLQAELQCPVCLGVIREAVVIKACLHRFCDKCLKECLRMGIKECPSCRAAIGPKRSALGRDETFDWLVATIYPETSGEERSMADPRHLSSKRPHDPSTNESDAAVDGTPRGGSRRGGTAAAKRNKGTAAAVVPVHSIVVRRHESAAHGLPTQMMWAAHDDSTVAQGQRAIAGAQRRPHTVLLDASGRQLDAAMTLRQIAEQQGETRDLARVVLFFA</sequence>
<keyword evidence="6 8" id="KW-0863">Zinc-finger</keyword>
<reference evidence="11" key="2">
    <citation type="submission" date="2019-06" db="EMBL/GenBank/DDBJ databases">
        <title>Genomics analysis of Aphanomyces spp. identifies a new class of oomycete effector associated with host adaptation.</title>
        <authorList>
            <person name="Gaulin E."/>
        </authorList>
    </citation>
    <scope>NUCLEOTIDE SEQUENCE</scope>
    <source>
        <strain evidence="11">CBS 578.67</strain>
    </source>
</reference>
<dbReference type="InterPro" id="IPR043540">
    <property type="entry name" value="RING1/RING2"/>
</dbReference>
<evidence type="ECO:0000313" key="11">
    <source>
        <dbReference type="EMBL" id="KAF0700701.1"/>
    </source>
</evidence>
<evidence type="ECO:0000256" key="1">
    <source>
        <dbReference type="ARBA" id="ARBA00000900"/>
    </source>
</evidence>
<evidence type="ECO:0000256" key="4">
    <source>
        <dbReference type="ARBA" id="ARBA00022679"/>
    </source>
</evidence>
<dbReference type="PANTHER" id="PTHR46076">
    <property type="entry name" value="E3 UBIQUITIN-PROTEIN LIGASE RING1 / RING 2 FAMILY MEMBER"/>
    <property type="match status" value="1"/>
</dbReference>
<dbReference type="GO" id="GO:0031519">
    <property type="term" value="C:PcG protein complex"/>
    <property type="evidence" value="ECO:0007669"/>
    <property type="project" value="TreeGrafter"/>
</dbReference>
<dbReference type="PANTHER" id="PTHR46076:SF3">
    <property type="entry name" value="E3 UBIQUITIN-PROTEIN LIGASE RING1"/>
    <property type="match status" value="1"/>
</dbReference>
<dbReference type="InterPro" id="IPR001841">
    <property type="entry name" value="Znf_RING"/>
</dbReference>
<feature type="compositionally biased region" description="Basic and acidic residues" evidence="9">
    <location>
        <begin position="137"/>
        <end position="157"/>
    </location>
</feature>
<dbReference type="Proteomes" id="UP000332933">
    <property type="component" value="Unassembled WGS sequence"/>
</dbReference>
<evidence type="ECO:0000256" key="9">
    <source>
        <dbReference type="SAM" id="MobiDB-lite"/>
    </source>
</evidence>
<dbReference type="Gene3D" id="3.30.40.10">
    <property type="entry name" value="Zinc/RING finger domain, C3HC4 (zinc finger)"/>
    <property type="match status" value="1"/>
</dbReference>
<dbReference type="UniPathway" id="UPA00143"/>
<protein>
    <recommendedName>
        <fullName evidence="3">RING-type E3 ubiquitin transferase</fullName>
        <ecNumber evidence="3">2.3.2.27</ecNumber>
    </recommendedName>
</protein>
<dbReference type="Pfam" id="PF13923">
    <property type="entry name" value="zf-C3HC4_2"/>
    <property type="match status" value="1"/>
</dbReference>
<comment type="pathway">
    <text evidence="2">Protein modification; protein ubiquitination.</text>
</comment>
<dbReference type="GO" id="GO:0000151">
    <property type="term" value="C:ubiquitin ligase complex"/>
    <property type="evidence" value="ECO:0007669"/>
    <property type="project" value="InterPro"/>
</dbReference>
<dbReference type="GO" id="GO:0016567">
    <property type="term" value="P:protein ubiquitination"/>
    <property type="evidence" value="ECO:0007669"/>
    <property type="project" value="UniProtKB-UniPathway"/>
</dbReference>
<feature type="compositionally biased region" description="Low complexity" evidence="9">
    <location>
        <begin position="176"/>
        <end position="187"/>
    </location>
</feature>
<dbReference type="SMART" id="SM00184">
    <property type="entry name" value="RING"/>
    <property type="match status" value="1"/>
</dbReference>
<evidence type="ECO:0000256" key="7">
    <source>
        <dbReference type="ARBA" id="ARBA00022833"/>
    </source>
</evidence>
<dbReference type="SUPFAM" id="SSF57850">
    <property type="entry name" value="RING/U-box"/>
    <property type="match status" value="1"/>
</dbReference>
<evidence type="ECO:0000256" key="2">
    <source>
        <dbReference type="ARBA" id="ARBA00004906"/>
    </source>
</evidence>
<evidence type="ECO:0000256" key="5">
    <source>
        <dbReference type="ARBA" id="ARBA00022723"/>
    </source>
</evidence>
<evidence type="ECO:0000313" key="12">
    <source>
        <dbReference type="EMBL" id="VFT85641.1"/>
    </source>
</evidence>
<proteinExistence type="predicted"/>
<dbReference type="EC" id="2.3.2.27" evidence="3"/>
<keyword evidence="4" id="KW-0808">Transferase</keyword>
<name>A0A485KLA2_9STRA</name>
<keyword evidence="5" id="KW-0479">Metal-binding</keyword>
<dbReference type="GO" id="GO:0003682">
    <property type="term" value="F:chromatin binding"/>
    <property type="evidence" value="ECO:0007669"/>
    <property type="project" value="TreeGrafter"/>
</dbReference>
<keyword evidence="13" id="KW-1185">Reference proteome</keyword>
<feature type="domain" description="RING-type" evidence="10">
    <location>
        <begin position="68"/>
        <end position="108"/>
    </location>
</feature>
<dbReference type="InterPro" id="IPR013083">
    <property type="entry name" value="Znf_RING/FYVE/PHD"/>
</dbReference>
<accession>A0A485KLA2</accession>
<comment type="catalytic activity">
    <reaction evidence="1">
        <text>S-ubiquitinyl-[E2 ubiquitin-conjugating enzyme]-L-cysteine + [acceptor protein]-L-lysine = [E2 ubiquitin-conjugating enzyme]-L-cysteine + N(6)-ubiquitinyl-[acceptor protein]-L-lysine.</text>
        <dbReference type="EC" id="2.3.2.27"/>
    </reaction>
</comment>
<feature type="region of interest" description="Disordered" evidence="9">
    <location>
        <begin position="137"/>
        <end position="187"/>
    </location>
</feature>
<dbReference type="OrthoDB" id="337575at2759"/>
<keyword evidence="7" id="KW-0862">Zinc</keyword>
<organism evidence="12 13">
    <name type="scientific">Aphanomyces stellatus</name>
    <dbReference type="NCBI Taxonomy" id="120398"/>
    <lineage>
        <taxon>Eukaryota</taxon>
        <taxon>Sar</taxon>
        <taxon>Stramenopiles</taxon>
        <taxon>Oomycota</taxon>
        <taxon>Saprolegniomycetes</taxon>
        <taxon>Saprolegniales</taxon>
        <taxon>Verrucalvaceae</taxon>
        <taxon>Aphanomyces</taxon>
    </lineage>
</organism>